<feature type="transmembrane region" description="Helical" evidence="1">
    <location>
        <begin position="29"/>
        <end position="49"/>
    </location>
</feature>
<keyword evidence="3" id="KW-1185">Reference proteome</keyword>
<keyword evidence="1" id="KW-1133">Transmembrane helix</keyword>
<dbReference type="AlphaFoldDB" id="A0A6G1IPB1"/>
<evidence type="ECO:0000313" key="2">
    <source>
        <dbReference type="EMBL" id="KAF2679823.1"/>
    </source>
</evidence>
<dbReference type="Proteomes" id="UP000799291">
    <property type="component" value="Unassembled WGS sequence"/>
</dbReference>
<feature type="non-terminal residue" evidence="2">
    <location>
        <position position="1"/>
    </location>
</feature>
<accession>A0A6G1IPB1</accession>
<name>A0A6G1IPB1_9PLEO</name>
<reference evidence="2" key="1">
    <citation type="journal article" date="2020" name="Stud. Mycol.">
        <title>101 Dothideomycetes genomes: a test case for predicting lifestyles and emergence of pathogens.</title>
        <authorList>
            <person name="Haridas S."/>
            <person name="Albert R."/>
            <person name="Binder M."/>
            <person name="Bloem J."/>
            <person name="Labutti K."/>
            <person name="Salamov A."/>
            <person name="Andreopoulos B."/>
            <person name="Baker S."/>
            <person name="Barry K."/>
            <person name="Bills G."/>
            <person name="Bluhm B."/>
            <person name="Cannon C."/>
            <person name="Castanera R."/>
            <person name="Culley D."/>
            <person name="Daum C."/>
            <person name="Ezra D."/>
            <person name="Gonzalez J."/>
            <person name="Henrissat B."/>
            <person name="Kuo A."/>
            <person name="Liang C."/>
            <person name="Lipzen A."/>
            <person name="Lutzoni F."/>
            <person name="Magnuson J."/>
            <person name="Mondo S."/>
            <person name="Nolan M."/>
            <person name="Ohm R."/>
            <person name="Pangilinan J."/>
            <person name="Park H.-J."/>
            <person name="Ramirez L."/>
            <person name="Alfaro M."/>
            <person name="Sun H."/>
            <person name="Tritt A."/>
            <person name="Yoshinaga Y."/>
            <person name="Zwiers L.-H."/>
            <person name="Turgeon B."/>
            <person name="Goodwin S."/>
            <person name="Spatafora J."/>
            <person name="Crous P."/>
            <person name="Grigoriev I."/>
        </authorList>
    </citation>
    <scope>NUCLEOTIDE SEQUENCE</scope>
    <source>
        <strain evidence="2">CBS 122367</strain>
    </source>
</reference>
<evidence type="ECO:0000256" key="1">
    <source>
        <dbReference type="SAM" id="Phobius"/>
    </source>
</evidence>
<keyword evidence="1" id="KW-0812">Transmembrane</keyword>
<sequence>EGVNFNKNNAPKNYFIINIRLAYKKLLKYYLKLNNLPAYFIATSLYSYYKYYFKNA</sequence>
<organism evidence="2 3">
    <name type="scientific">Lentithecium fluviatile CBS 122367</name>
    <dbReference type="NCBI Taxonomy" id="1168545"/>
    <lineage>
        <taxon>Eukaryota</taxon>
        <taxon>Fungi</taxon>
        <taxon>Dikarya</taxon>
        <taxon>Ascomycota</taxon>
        <taxon>Pezizomycotina</taxon>
        <taxon>Dothideomycetes</taxon>
        <taxon>Pleosporomycetidae</taxon>
        <taxon>Pleosporales</taxon>
        <taxon>Massarineae</taxon>
        <taxon>Lentitheciaceae</taxon>
        <taxon>Lentithecium</taxon>
    </lineage>
</organism>
<evidence type="ECO:0000313" key="3">
    <source>
        <dbReference type="Proteomes" id="UP000799291"/>
    </source>
</evidence>
<protein>
    <submittedName>
        <fullName evidence="2">Uncharacterized protein</fullName>
    </submittedName>
</protein>
<keyword evidence="1" id="KW-0472">Membrane</keyword>
<dbReference type="EMBL" id="MU005601">
    <property type="protein sequence ID" value="KAF2679823.1"/>
    <property type="molecule type" value="Genomic_DNA"/>
</dbReference>
<proteinExistence type="predicted"/>
<gene>
    <name evidence="2" type="ORF">K458DRAFT_313478</name>
</gene>